<dbReference type="AlphaFoldDB" id="A3GFW0"/>
<name>A3GFW0_PICST</name>
<dbReference type="OrthoDB" id="2399539at2759"/>
<dbReference type="InterPro" id="IPR036864">
    <property type="entry name" value="Zn2-C6_fun-type_DNA-bd_sf"/>
</dbReference>
<comment type="caution">
    <text evidence="3">The sequence shown here is derived from an EMBL/GenBank/DDBJ whole genome shotgun (WGS) entry which is preliminary data.</text>
</comment>
<dbReference type="KEGG" id="pic:PICST_80414"/>
<dbReference type="SUPFAM" id="SSF57701">
    <property type="entry name" value="Zn2/Cys6 DNA-binding domain"/>
    <property type="match status" value="1"/>
</dbReference>
<sequence>MAETNEVDATSKTKQRKHVSRACLECRKRHFKCDGKEPVCDRCAKANKECVYVESHRGGSRKKGVSRKADNKNGASEGLQDIEDFALMKTTKDLNFVQGKDSNVRGRSGNNDESELFDELYKLPCAKDSTKCSGLNCPGKHAVQYFQSRPDGKALDSKEVEILNNIRKRIKLDHSVGNIDCLFANREPVKNFVSFREFDFGLKIHNADHFINLASLNQDDILKKYYEKFHVAHPFFPSNDELLVYLATPSVAREVLLIMQIVGEGETSNIYSKNIDLISDRLIQCLELIKTNNELDLMSIQVLLLVSIVAHISSLHVFSKKLRHSCVHLLQELEINTIDKDEGLPNVPVLSPESDDPSKTPKLFHSSRLKHISHSSILNAARRTYWELYFFDVIIGSADGRTITTLDSLPSHISYPSFPPREVFDYKGRSEAAKLVTDSVKLNIQIIEKKPIDTMLTRMKAAISSWEMKLEEPQMYNSPPLIQQNGTVNEGVHQAILLCNYAKIFVHRPFSFLWKINSPQNPKCGEEVLEAKDLPTQTDADSRAIIETRKTIEAANSIAQVLIDTNASKVTERTPLFACALALASLVHISAYVWVESTLLNDISRTSGLDPSEMDVYAEYIKLSLSAIYPISMHWILSGKLARHIRESLNTLRPQLYSKLKDSLPQIEISIEKMNLGDSINDTSSEPSRTYNTATVSTSQTSTSHQRSGLVVNASNNNNNNNNNGNSAITANNVDLHRNSISNLQGYSSFFPSGLSPVSDTGCDWIDKALLDYFDGESLNMVS</sequence>
<accession>A3GFW0</accession>
<dbReference type="SMART" id="SM00066">
    <property type="entry name" value="GAL4"/>
    <property type="match status" value="1"/>
</dbReference>
<dbReference type="HOGENOM" id="CLU_020132_0_0_1"/>
<dbReference type="PANTHER" id="PTHR47431:SF1">
    <property type="entry name" value="ZN(II)2CYS6 TRANSCRIPTION FACTOR (EUROFUNG)"/>
    <property type="match status" value="1"/>
</dbReference>
<dbReference type="GO" id="GO:0000981">
    <property type="term" value="F:DNA-binding transcription factor activity, RNA polymerase II-specific"/>
    <property type="evidence" value="ECO:0007669"/>
    <property type="project" value="InterPro"/>
</dbReference>
<dbReference type="PROSITE" id="PS00463">
    <property type="entry name" value="ZN2_CY6_FUNGAL_1"/>
    <property type="match status" value="1"/>
</dbReference>
<reference evidence="3 4" key="1">
    <citation type="journal article" date="2007" name="Nat. Biotechnol.">
        <title>Genome sequence of the lignocellulose-bioconverting and xylose-fermenting yeast Pichia stipitis.</title>
        <authorList>
            <person name="Jeffries T.W."/>
            <person name="Grigoriev I.V."/>
            <person name="Grimwood J."/>
            <person name="Laplaza J.M."/>
            <person name="Aerts A."/>
            <person name="Salamov A."/>
            <person name="Schmutz J."/>
            <person name="Lindquist E."/>
            <person name="Dehal P."/>
            <person name="Shapiro H."/>
            <person name="Jin Y.S."/>
            <person name="Passoth V."/>
            <person name="Richardson P.M."/>
        </authorList>
    </citation>
    <scope>NUCLEOTIDE SEQUENCE [LARGE SCALE GENOMIC DNA]</scope>
    <source>
        <strain evidence="4">ATCC 58785 / CBS 6054 / NBRC 10063 / NRRL Y-11545</strain>
    </source>
</reference>
<dbReference type="PROSITE" id="PS50048">
    <property type="entry name" value="ZN2_CY6_FUNGAL_2"/>
    <property type="match status" value="1"/>
</dbReference>
<feature type="domain" description="Zn(2)-C6 fungal-type" evidence="2">
    <location>
        <begin position="22"/>
        <end position="52"/>
    </location>
</feature>
<evidence type="ECO:0000313" key="4">
    <source>
        <dbReference type="Proteomes" id="UP000002258"/>
    </source>
</evidence>
<evidence type="ECO:0000313" key="3">
    <source>
        <dbReference type="EMBL" id="EAZ63828.2"/>
    </source>
</evidence>
<feature type="compositionally biased region" description="Polar residues" evidence="1">
    <location>
        <begin position="678"/>
        <end position="692"/>
    </location>
</feature>
<dbReference type="Proteomes" id="UP000002258">
    <property type="component" value="Chromosome 1"/>
</dbReference>
<gene>
    <name evidence="3" type="primary">MBT1</name>
    <name evidence="3" type="ORF">PICST_80414</name>
</gene>
<protein>
    <submittedName>
        <fullName evidence="3">MADS box transcription factor</fullName>
    </submittedName>
</protein>
<keyword evidence="4" id="KW-1185">Reference proteome</keyword>
<dbReference type="CDD" id="cd12148">
    <property type="entry name" value="fungal_TF_MHR"/>
    <property type="match status" value="1"/>
</dbReference>
<dbReference type="OMA" id="WDLFIID"/>
<dbReference type="RefSeq" id="XP_001387851.2">
    <property type="nucleotide sequence ID" value="XM_001387814.1"/>
</dbReference>
<dbReference type="GO" id="GO:0008270">
    <property type="term" value="F:zinc ion binding"/>
    <property type="evidence" value="ECO:0007669"/>
    <property type="project" value="InterPro"/>
</dbReference>
<feature type="compositionally biased region" description="Low complexity" evidence="1">
    <location>
        <begin position="693"/>
        <end position="706"/>
    </location>
</feature>
<dbReference type="STRING" id="322104.A3GFW0"/>
<dbReference type="EMBL" id="AAVQ01000001">
    <property type="protein sequence ID" value="EAZ63828.2"/>
    <property type="molecule type" value="Genomic_DNA"/>
</dbReference>
<proteinExistence type="predicted"/>
<evidence type="ECO:0000256" key="1">
    <source>
        <dbReference type="SAM" id="MobiDB-lite"/>
    </source>
</evidence>
<dbReference type="Pfam" id="PF00172">
    <property type="entry name" value="Zn_clus"/>
    <property type="match status" value="1"/>
</dbReference>
<dbReference type="CDD" id="cd00067">
    <property type="entry name" value="GAL4"/>
    <property type="match status" value="1"/>
</dbReference>
<dbReference type="InterPro" id="IPR001138">
    <property type="entry name" value="Zn2Cys6_DnaBD"/>
</dbReference>
<dbReference type="PANTHER" id="PTHR47431">
    <property type="entry name" value="ZN(II)2CYS6 TRANSCRIPTION FACTOR (EUROFUNG)-RELATED"/>
    <property type="match status" value="1"/>
</dbReference>
<dbReference type="GeneID" id="4851159"/>
<organism evidence="3 4">
    <name type="scientific">Scheffersomyces stipitis (strain ATCC 58785 / CBS 6054 / NBRC 10063 / NRRL Y-11545)</name>
    <name type="common">Yeast</name>
    <name type="synonym">Pichia stipitis</name>
    <dbReference type="NCBI Taxonomy" id="322104"/>
    <lineage>
        <taxon>Eukaryota</taxon>
        <taxon>Fungi</taxon>
        <taxon>Dikarya</taxon>
        <taxon>Ascomycota</taxon>
        <taxon>Saccharomycotina</taxon>
        <taxon>Pichiomycetes</taxon>
        <taxon>Debaryomycetaceae</taxon>
        <taxon>Scheffersomyces</taxon>
    </lineage>
</organism>
<evidence type="ECO:0000259" key="2">
    <source>
        <dbReference type="PROSITE" id="PS50048"/>
    </source>
</evidence>
<dbReference type="Gene3D" id="4.10.240.10">
    <property type="entry name" value="Zn(2)-C6 fungal-type DNA-binding domain"/>
    <property type="match status" value="1"/>
</dbReference>
<dbReference type="InParanoid" id="A3GFW0"/>
<dbReference type="eggNOG" id="ENOG502RF8N">
    <property type="taxonomic scope" value="Eukaryota"/>
</dbReference>
<feature type="region of interest" description="Disordered" evidence="1">
    <location>
        <begin position="678"/>
        <end position="706"/>
    </location>
</feature>